<dbReference type="InterPro" id="IPR001173">
    <property type="entry name" value="Glyco_trans_2-like"/>
</dbReference>
<gene>
    <name evidence="2" type="ORF">GCM10007935_33790</name>
</gene>
<dbReference type="InterPro" id="IPR029044">
    <property type="entry name" value="Nucleotide-diphossugar_trans"/>
</dbReference>
<proteinExistence type="predicted"/>
<evidence type="ECO:0000259" key="1">
    <source>
        <dbReference type="Pfam" id="PF00535"/>
    </source>
</evidence>
<dbReference type="EMBL" id="BSPB01000039">
    <property type="protein sequence ID" value="GLS15942.1"/>
    <property type="molecule type" value="Genomic_DNA"/>
</dbReference>
<dbReference type="SUPFAM" id="SSF53448">
    <property type="entry name" value="Nucleotide-diphospho-sugar transferases"/>
    <property type="match status" value="1"/>
</dbReference>
<reference evidence="3" key="1">
    <citation type="journal article" date="2019" name="Int. J. Syst. Evol. Microbiol.">
        <title>The Global Catalogue of Microorganisms (GCM) 10K type strain sequencing project: providing services to taxonomists for standard genome sequencing and annotation.</title>
        <authorList>
            <consortium name="The Broad Institute Genomics Platform"/>
            <consortium name="The Broad Institute Genome Sequencing Center for Infectious Disease"/>
            <person name="Wu L."/>
            <person name="Ma J."/>
        </authorList>
    </citation>
    <scope>NUCLEOTIDE SEQUENCE [LARGE SCALE GENOMIC DNA]</scope>
    <source>
        <strain evidence="3">NBRC 109341</strain>
    </source>
</reference>
<dbReference type="CDD" id="cd00761">
    <property type="entry name" value="Glyco_tranf_GTA_type"/>
    <property type="match status" value="1"/>
</dbReference>
<feature type="domain" description="Glycosyltransferase 2-like" evidence="1">
    <location>
        <begin position="24"/>
        <end position="127"/>
    </location>
</feature>
<name>A0ABQ6CCK2_9BURK</name>
<dbReference type="Proteomes" id="UP001156903">
    <property type="component" value="Unassembled WGS sequence"/>
</dbReference>
<protein>
    <recommendedName>
        <fullName evidence="1">Glycosyltransferase 2-like domain-containing protein</fullName>
    </recommendedName>
</protein>
<dbReference type="InterPro" id="IPR050834">
    <property type="entry name" value="Glycosyltransf_2"/>
</dbReference>
<sequence length="305" mass="33257">MQTAQEPPAAPKTIPADTAPALAVVVISHGPRATLPAAVRSVLQQDVPVELLVVHTGPGDVPALLKAHGITAPVLAVPESRYVGAARNLGISHTQAPWVAFLADDCLAAPEWARQRLGSHRDGAQAVASALLPDRPGHPVALASFLSNHIRRLPLTPPGEALRYGVSYERRLLQSVGAFREDMPGGEDSEYNARVATVCDIAWNPAVVTLHREPRNPVLAWWDHLRRGYLSGQMRLKLGATRFPPFRQRVRDKQRYILAAAAERTGPELHTPLRKARPLLKAYILAYELGIQGALHRHAPRPPHP</sequence>
<keyword evidence="3" id="KW-1185">Reference proteome</keyword>
<dbReference type="Gene3D" id="3.90.550.10">
    <property type="entry name" value="Spore Coat Polysaccharide Biosynthesis Protein SpsA, Chain A"/>
    <property type="match status" value="1"/>
</dbReference>
<organism evidence="2 3">
    <name type="scientific">Hydrogenophaga electricum</name>
    <dbReference type="NCBI Taxonomy" id="1230953"/>
    <lineage>
        <taxon>Bacteria</taxon>
        <taxon>Pseudomonadati</taxon>
        <taxon>Pseudomonadota</taxon>
        <taxon>Betaproteobacteria</taxon>
        <taxon>Burkholderiales</taxon>
        <taxon>Comamonadaceae</taxon>
        <taxon>Hydrogenophaga</taxon>
    </lineage>
</organism>
<evidence type="ECO:0000313" key="2">
    <source>
        <dbReference type="EMBL" id="GLS15942.1"/>
    </source>
</evidence>
<accession>A0ABQ6CCK2</accession>
<evidence type="ECO:0000313" key="3">
    <source>
        <dbReference type="Proteomes" id="UP001156903"/>
    </source>
</evidence>
<dbReference type="PANTHER" id="PTHR43685">
    <property type="entry name" value="GLYCOSYLTRANSFERASE"/>
    <property type="match status" value="1"/>
</dbReference>
<dbReference type="RefSeq" id="WP_284308750.1">
    <property type="nucleotide sequence ID" value="NZ_BSPB01000039.1"/>
</dbReference>
<comment type="caution">
    <text evidence="2">The sequence shown here is derived from an EMBL/GenBank/DDBJ whole genome shotgun (WGS) entry which is preliminary data.</text>
</comment>
<dbReference type="Pfam" id="PF00535">
    <property type="entry name" value="Glycos_transf_2"/>
    <property type="match status" value="1"/>
</dbReference>
<dbReference type="PANTHER" id="PTHR43685:SF2">
    <property type="entry name" value="GLYCOSYLTRANSFERASE 2-LIKE DOMAIN-CONTAINING PROTEIN"/>
    <property type="match status" value="1"/>
</dbReference>